<reference evidence="2" key="1">
    <citation type="submission" date="2020-09" db="EMBL/GenBank/DDBJ databases">
        <title>Genome-Enabled Discovery of Anthraquinone Biosynthesis in Senna tora.</title>
        <authorList>
            <person name="Kang S.-H."/>
            <person name="Pandey R.P."/>
            <person name="Lee C.-M."/>
            <person name="Sim J.-S."/>
            <person name="Jeong J.-T."/>
            <person name="Choi B.-S."/>
            <person name="Jung M."/>
            <person name="Ginzburg D."/>
            <person name="Zhao K."/>
            <person name="Won S.Y."/>
            <person name="Oh T.-J."/>
            <person name="Yu Y."/>
            <person name="Kim N.-H."/>
            <person name="Lee O.R."/>
            <person name="Lee T.-H."/>
            <person name="Bashyal P."/>
            <person name="Kim T.-S."/>
            <person name="Lee W.-H."/>
            <person name="Kawkins C."/>
            <person name="Kim C.-K."/>
            <person name="Kim J.S."/>
            <person name="Ahn B.O."/>
            <person name="Rhee S.Y."/>
            <person name="Sohng J.K."/>
        </authorList>
    </citation>
    <scope>NUCLEOTIDE SEQUENCE</scope>
    <source>
        <tissue evidence="2">Leaf</tissue>
    </source>
</reference>
<feature type="compositionally biased region" description="Basic and acidic residues" evidence="1">
    <location>
        <begin position="54"/>
        <end position="74"/>
    </location>
</feature>
<evidence type="ECO:0000313" key="3">
    <source>
        <dbReference type="Proteomes" id="UP000634136"/>
    </source>
</evidence>
<dbReference type="Proteomes" id="UP000634136">
    <property type="component" value="Unassembled WGS sequence"/>
</dbReference>
<proteinExistence type="predicted"/>
<dbReference type="EMBL" id="JAAIUW010000012">
    <property type="protein sequence ID" value="KAF7807150.1"/>
    <property type="molecule type" value="Genomic_DNA"/>
</dbReference>
<feature type="region of interest" description="Disordered" evidence="1">
    <location>
        <begin position="46"/>
        <end position="77"/>
    </location>
</feature>
<accession>A0A834SQH9</accession>
<comment type="caution">
    <text evidence="2">The sequence shown here is derived from an EMBL/GenBank/DDBJ whole genome shotgun (WGS) entry which is preliminary data.</text>
</comment>
<name>A0A834SQH9_9FABA</name>
<keyword evidence="3" id="KW-1185">Reference proteome</keyword>
<gene>
    <name evidence="2" type="ORF">G2W53_039311</name>
</gene>
<organism evidence="2 3">
    <name type="scientific">Senna tora</name>
    <dbReference type="NCBI Taxonomy" id="362788"/>
    <lineage>
        <taxon>Eukaryota</taxon>
        <taxon>Viridiplantae</taxon>
        <taxon>Streptophyta</taxon>
        <taxon>Embryophyta</taxon>
        <taxon>Tracheophyta</taxon>
        <taxon>Spermatophyta</taxon>
        <taxon>Magnoliopsida</taxon>
        <taxon>eudicotyledons</taxon>
        <taxon>Gunneridae</taxon>
        <taxon>Pentapetalae</taxon>
        <taxon>rosids</taxon>
        <taxon>fabids</taxon>
        <taxon>Fabales</taxon>
        <taxon>Fabaceae</taxon>
        <taxon>Caesalpinioideae</taxon>
        <taxon>Cassia clade</taxon>
        <taxon>Senna</taxon>
    </lineage>
</organism>
<sequence length="165" mass="18688">MRSQGLCKVADGRLGREHSRWTRVVNDITAVNLQLARAVGVLFRSSSSGQSNRHRFESPHKQDRSDKHRYPKSEKVKRRSLLNPKVLTLRNKKDVTKMTSPLRARLHGDNAPMNIESTSKRPRLDVEADTIELRVFSDRPNGARSNVGDESPTRATMVHVRVDGV</sequence>
<evidence type="ECO:0000256" key="1">
    <source>
        <dbReference type="SAM" id="MobiDB-lite"/>
    </source>
</evidence>
<dbReference type="AlphaFoldDB" id="A0A834SQH9"/>
<protein>
    <submittedName>
        <fullName evidence="2">Uncharacterized protein</fullName>
    </submittedName>
</protein>
<evidence type="ECO:0000313" key="2">
    <source>
        <dbReference type="EMBL" id="KAF7807150.1"/>
    </source>
</evidence>